<comment type="caution">
    <text evidence="10">The sequence shown here is derived from an EMBL/GenBank/DDBJ whole genome shotgun (WGS) entry which is preliminary data.</text>
</comment>
<dbReference type="Pfam" id="PF00254">
    <property type="entry name" value="FKBP_C"/>
    <property type="match status" value="1"/>
</dbReference>
<dbReference type="GO" id="GO:0003755">
    <property type="term" value="F:peptidyl-prolyl cis-trans isomerase activity"/>
    <property type="evidence" value="ECO:0007669"/>
    <property type="project" value="UniProtKB-UniRule"/>
</dbReference>
<dbReference type="RefSeq" id="WP_183552163.1">
    <property type="nucleotide sequence ID" value="NZ_JACHBX010000001.1"/>
</dbReference>
<dbReference type="FunFam" id="3.10.50.40:FF:000006">
    <property type="entry name" value="Peptidyl-prolyl cis-trans isomerase"/>
    <property type="match status" value="1"/>
</dbReference>
<dbReference type="SUPFAM" id="SSF54534">
    <property type="entry name" value="FKBP-like"/>
    <property type="match status" value="1"/>
</dbReference>
<dbReference type="PROSITE" id="PS50059">
    <property type="entry name" value="FKBP_PPIASE"/>
    <property type="match status" value="1"/>
</dbReference>
<feature type="chain" id="PRO_5030511338" description="Peptidyl-prolyl cis-trans isomerase" evidence="8">
    <location>
        <begin position="25"/>
        <end position="157"/>
    </location>
</feature>
<dbReference type="AlphaFoldDB" id="A0A7X0CCW8"/>
<accession>A0A7X0CCW8</accession>
<dbReference type="Gene3D" id="3.10.50.40">
    <property type="match status" value="1"/>
</dbReference>
<evidence type="ECO:0000313" key="11">
    <source>
        <dbReference type="Proteomes" id="UP000540787"/>
    </source>
</evidence>
<reference evidence="10 11" key="1">
    <citation type="submission" date="2020-08" db="EMBL/GenBank/DDBJ databases">
        <title>The Agave Microbiome: Exploring the role of microbial communities in plant adaptations to desert environments.</title>
        <authorList>
            <person name="Partida-Martinez L.P."/>
        </authorList>
    </citation>
    <scope>NUCLEOTIDE SEQUENCE [LARGE SCALE GENOMIC DNA]</scope>
    <source>
        <strain evidence="10 11">AT3.2</strain>
    </source>
</reference>
<dbReference type="PANTHER" id="PTHR43811:SF19">
    <property type="entry name" value="39 KDA FK506-BINDING NUCLEAR PROTEIN"/>
    <property type="match status" value="1"/>
</dbReference>
<name>A0A7X0CCW8_9BURK</name>
<gene>
    <name evidence="10" type="ORF">HD842_001174</name>
</gene>
<keyword evidence="3 6" id="KW-0697">Rotamase</keyword>
<evidence type="ECO:0000259" key="9">
    <source>
        <dbReference type="PROSITE" id="PS50059"/>
    </source>
</evidence>
<dbReference type="InterPro" id="IPR001179">
    <property type="entry name" value="PPIase_FKBP_dom"/>
</dbReference>
<comment type="function">
    <text evidence="5">PPIases accelerate the folding of proteins.</text>
</comment>
<keyword evidence="4 6" id="KW-0413">Isomerase</keyword>
<feature type="signal peptide" evidence="8">
    <location>
        <begin position="1"/>
        <end position="24"/>
    </location>
</feature>
<evidence type="ECO:0000256" key="3">
    <source>
        <dbReference type="ARBA" id="ARBA00023110"/>
    </source>
</evidence>
<protein>
    <recommendedName>
        <fullName evidence="7">Peptidyl-prolyl cis-trans isomerase</fullName>
        <ecNumber evidence="7">5.2.1.8</ecNumber>
    </recommendedName>
</protein>
<evidence type="ECO:0000256" key="4">
    <source>
        <dbReference type="ARBA" id="ARBA00023235"/>
    </source>
</evidence>
<dbReference type="InterPro" id="IPR046357">
    <property type="entry name" value="PPIase_dom_sf"/>
</dbReference>
<evidence type="ECO:0000256" key="6">
    <source>
        <dbReference type="PROSITE-ProRule" id="PRU00277"/>
    </source>
</evidence>
<organism evidence="10 11">
    <name type="scientific">Massilia aurea</name>
    <dbReference type="NCBI Taxonomy" id="373040"/>
    <lineage>
        <taxon>Bacteria</taxon>
        <taxon>Pseudomonadati</taxon>
        <taxon>Pseudomonadota</taxon>
        <taxon>Betaproteobacteria</taxon>
        <taxon>Burkholderiales</taxon>
        <taxon>Oxalobacteraceae</taxon>
        <taxon>Telluria group</taxon>
        <taxon>Massilia</taxon>
    </lineage>
</organism>
<evidence type="ECO:0000256" key="1">
    <source>
        <dbReference type="ARBA" id="ARBA00000971"/>
    </source>
</evidence>
<evidence type="ECO:0000313" key="10">
    <source>
        <dbReference type="EMBL" id="MBB6133063.1"/>
    </source>
</evidence>
<dbReference type="EMBL" id="JACHBX010000001">
    <property type="protein sequence ID" value="MBB6133063.1"/>
    <property type="molecule type" value="Genomic_DNA"/>
</dbReference>
<evidence type="ECO:0000256" key="8">
    <source>
        <dbReference type="SAM" id="SignalP"/>
    </source>
</evidence>
<keyword evidence="8" id="KW-0732">Signal</keyword>
<dbReference type="EC" id="5.2.1.8" evidence="7"/>
<sequence>MKRVLTCSALVAAMLMTVTACKRAEAPATPATASVDSTATAAAPAVASQQIDTVVGTGKEATAGATAVVNYTGWLYEPAAPQQRGKEFDSSIGREPFKFQLGAGQVIKGWDVGVQGMKVGGKRTLIVPADMGYGAGGAGPIPPNATLVFEVELLDVL</sequence>
<evidence type="ECO:0000256" key="5">
    <source>
        <dbReference type="ARBA" id="ARBA00056164"/>
    </source>
</evidence>
<comment type="similarity">
    <text evidence="2 7">Belongs to the FKBP-type PPIase family.</text>
</comment>
<keyword evidence="11" id="KW-1185">Reference proteome</keyword>
<proteinExistence type="inferred from homology"/>
<feature type="domain" description="PPIase FKBP-type" evidence="9">
    <location>
        <begin position="64"/>
        <end position="157"/>
    </location>
</feature>
<dbReference type="Proteomes" id="UP000540787">
    <property type="component" value="Unassembled WGS sequence"/>
</dbReference>
<dbReference type="PROSITE" id="PS51257">
    <property type="entry name" value="PROKAR_LIPOPROTEIN"/>
    <property type="match status" value="1"/>
</dbReference>
<evidence type="ECO:0000256" key="2">
    <source>
        <dbReference type="ARBA" id="ARBA00006577"/>
    </source>
</evidence>
<comment type="catalytic activity">
    <reaction evidence="1 6 7">
        <text>[protein]-peptidylproline (omega=180) = [protein]-peptidylproline (omega=0)</text>
        <dbReference type="Rhea" id="RHEA:16237"/>
        <dbReference type="Rhea" id="RHEA-COMP:10747"/>
        <dbReference type="Rhea" id="RHEA-COMP:10748"/>
        <dbReference type="ChEBI" id="CHEBI:83833"/>
        <dbReference type="ChEBI" id="CHEBI:83834"/>
        <dbReference type="EC" id="5.2.1.8"/>
    </reaction>
</comment>
<evidence type="ECO:0000256" key="7">
    <source>
        <dbReference type="RuleBase" id="RU003915"/>
    </source>
</evidence>
<dbReference type="PANTHER" id="PTHR43811">
    <property type="entry name" value="FKBP-TYPE PEPTIDYL-PROLYL CIS-TRANS ISOMERASE FKPA"/>
    <property type="match status" value="1"/>
</dbReference>